<name>A0ABW8CUP5_STRBI</name>
<dbReference type="Gene3D" id="2.60.40.2700">
    <property type="match status" value="3"/>
</dbReference>
<keyword evidence="3" id="KW-1185">Reference proteome</keyword>
<feature type="compositionally biased region" description="Acidic residues" evidence="1">
    <location>
        <begin position="48"/>
        <end position="73"/>
    </location>
</feature>
<protein>
    <recommendedName>
        <fullName evidence="4">Tat pathway signal protein</fullName>
    </recommendedName>
</protein>
<reference evidence="2 3" key="1">
    <citation type="submission" date="2024-10" db="EMBL/GenBank/DDBJ databases">
        <title>The Natural Products Discovery Center: Release of the First 8490 Sequenced Strains for Exploring Actinobacteria Biosynthetic Diversity.</title>
        <authorList>
            <person name="Kalkreuter E."/>
            <person name="Kautsar S.A."/>
            <person name="Yang D."/>
            <person name="Bader C.D."/>
            <person name="Teijaro C.N."/>
            <person name="Fluegel L."/>
            <person name="Davis C.M."/>
            <person name="Simpson J.R."/>
            <person name="Lauterbach L."/>
            <person name="Steele A.D."/>
            <person name="Gui C."/>
            <person name="Meng S."/>
            <person name="Li G."/>
            <person name="Viehrig K."/>
            <person name="Ye F."/>
            <person name="Su P."/>
            <person name="Kiefer A.F."/>
            <person name="Nichols A."/>
            <person name="Cepeda A.J."/>
            <person name="Yan W."/>
            <person name="Fan B."/>
            <person name="Jiang Y."/>
            <person name="Adhikari A."/>
            <person name="Zheng C.-J."/>
            <person name="Schuster L."/>
            <person name="Cowan T.M."/>
            <person name="Smanski M.J."/>
            <person name="Chevrette M.G."/>
            <person name="De Carvalho L.P.S."/>
            <person name="Shen B."/>
        </authorList>
    </citation>
    <scope>NUCLEOTIDE SEQUENCE [LARGE SCALE GENOMIC DNA]</scope>
    <source>
        <strain evidence="2 3">NPDC053346</strain>
    </source>
</reference>
<sequence length="1196" mass="122264">MLPTGTALAATVPAATPSPGTPTNATPAPATPTTEPAQDLTAKPAQDPADEPAPEPTDEPTPDPTDEPTDEPTPDPTETVDPTPAPEPCAPLALAPLGDPGDAVGRVTLQPKVAACFTVTVEKPGLHRLLVADQYSYPSLYAGEEHVECEDSNYRDSWCELAAGTYTLKVVHYDWETVETRVALVPLAAAPGCPDVVGTGYDSAPTTGRATDRLGIVCHAFTAAPGDRITAAFRLDEYGGAQHWITDGTGKRLCPYRNEDDSDGCVLPEGTGGYRVLAEVREAEHGFPAAYTLKVRRLSHPAGCVPVAATAYGTAPAQAAPGTECRTFTPAATGRYDVRSVDADGAGSGIEVYAADGSTVCAYGEDCALTAGVPYTLLTGSAVRILDRAATRGCEDGLVLARDHRGTFAVPGEVDCLNLPVPQGARIAVLTDRAGDVTVVDAQGAVLCSDGLTDGTCALGGTAPYRALVTESDPYREGDGYGLVVHRTDLPSACRTFLPGDFSGKPVRMSVKSGGGVFADCLTIPAGGHSARELVQIQKVSGASAASVGVLDATGKQVCSIGSSYNTFSTCALTPGLAHTVLVQGRDVPGEFALTRLDVTATARGCVPTPAVPVGGPSTGGVPAAPGTFLCHRVTTAGAGDALHLNVRDVRSTARLLAYDASGDVVCDYFAAGCAATGSTAYQVLVQVPDGKTAAPGYRLDALRIGTAAGPAPECVRVPNVSYGFGPLTGTLSEQRTAICAVLPTASGDYFDVRFTPAGTFEQSPTPWMYDRATLKSNCYGSYSSEGQNYQCYLPGAHPKASRPSTVVIGLPEQPARASTAVRADFPCTFHLCGPDERTVGTVGPATVGRGRVTMTVTGSALHESAAVELSSGDFRARSTTVSVAPDRRSMTVALDLTNAPLGPLSASVFAHGMQYLKGSVTVVAALRATASPTVTGTAVVGGKVTASAGSWSPSGASYAYQWRANGVAIAGATTAAYVPPASLQGKQLSVAVTARAAGQPTVTAVSAAAVVKGIAPKATKAPAVSGAVRVGSKVAAVVGTWSPAPTSYAYQWRANGVAIAGATAAAYVPPASVLGKKLTVTVTAHRTGHLSGVATSVGYTVATGLAPKATRAPYLTGTVKVGRTLTLNRGTWTPAPTSYAYQWYANGRAISGATKGTFTPSKAQRGLRITVRVTAHRTGHASGTAWTPATGAVAA</sequence>
<evidence type="ECO:0008006" key="4">
    <source>
        <dbReference type="Google" id="ProtNLM"/>
    </source>
</evidence>
<gene>
    <name evidence="2" type="ORF">ACIGW0_14210</name>
</gene>
<evidence type="ECO:0000313" key="3">
    <source>
        <dbReference type="Proteomes" id="UP001614391"/>
    </source>
</evidence>
<comment type="caution">
    <text evidence="2">The sequence shown here is derived from an EMBL/GenBank/DDBJ whole genome shotgun (WGS) entry which is preliminary data.</text>
</comment>
<feature type="compositionally biased region" description="Low complexity" evidence="1">
    <location>
        <begin position="1"/>
        <end position="37"/>
    </location>
</feature>
<feature type="region of interest" description="Disordered" evidence="1">
    <location>
        <begin position="1"/>
        <end position="97"/>
    </location>
</feature>
<evidence type="ECO:0000256" key="1">
    <source>
        <dbReference type="SAM" id="MobiDB-lite"/>
    </source>
</evidence>
<dbReference type="Proteomes" id="UP001614391">
    <property type="component" value="Unassembled WGS sequence"/>
</dbReference>
<dbReference type="EMBL" id="JBITYT010000005">
    <property type="protein sequence ID" value="MFI9120531.1"/>
    <property type="molecule type" value="Genomic_DNA"/>
</dbReference>
<evidence type="ECO:0000313" key="2">
    <source>
        <dbReference type="EMBL" id="MFI9120531.1"/>
    </source>
</evidence>
<proteinExistence type="predicted"/>
<organism evidence="2 3">
    <name type="scientific">Streptomyces bikiniensis</name>
    <dbReference type="NCBI Taxonomy" id="1896"/>
    <lineage>
        <taxon>Bacteria</taxon>
        <taxon>Bacillati</taxon>
        <taxon>Actinomycetota</taxon>
        <taxon>Actinomycetes</taxon>
        <taxon>Kitasatosporales</taxon>
        <taxon>Streptomycetaceae</taxon>
        <taxon>Streptomyces</taxon>
    </lineage>
</organism>
<dbReference type="RefSeq" id="WP_399614523.1">
    <property type="nucleotide sequence ID" value="NZ_JBITYT010000005.1"/>
</dbReference>
<accession>A0ABW8CUP5</accession>